<dbReference type="AlphaFoldDB" id="A0AAU9AQA7"/>
<dbReference type="KEGG" id="lem:LEN_4066"/>
<dbReference type="PRINTS" id="PR00040">
    <property type="entry name" value="HTHMERR"/>
</dbReference>
<protein>
    <submittedName>
        <fullName evidence="3">MerR family transcriptional regulator, copper efflux regulator</fullName>
    </submittedName>
</protein>
<dbReference type="PANTHER" id="PTHR30204:SF92">
    <property type="entry name" value="HTH-TYPE TRANSCRIPTIONAL REGULATOR ZNTR"/>
    <property type="match status" value="1"/>
</dbReference>
<evidence type="ECO:0000313" key="4">
    <source>
        <dbReference type="Proteomes" id="UP000218824"/>
    </source>
</evidence>
<dbReference type="InterPro" id="IPR011017">
    <property type="entry name" value="TRASH_dom"/>
</dbReference>
<evidence type="ECO:0000259" key="2">
    <source>
        <dbReference type="PROSITE" id="PS50937"/>
    </source>
</evidence>
<dbReference type="Gene3D" id="1.10.1660.10">
    <property type="match status" value="1"/>
</dbReference>
<dbReference type="Pfam" id="PF04945">
    <property type="entry name" value="YHS"/>
    <property type="match status" value="1"/>
</dbReference>
<organism evidence="3 4">
    <name type="scientific">Lysobacter enzymogenes</name>
    <dbReference type="NCBI Taxonomy" id="69"/>
    <lineage>
        <taxon>Bacteria</taxon>
        <taxon>Pseudomonadati</taxon>
        <taxon>Pseudomonadota</taxon>
        <taxon>Gammaproteobacteria</taxon>
        <taxon>Lysobacterales</taxon>
        <taxon>Lysobacteraceae</taxon>
        <taxon>Lysobacter</taxon>
    </lineage>
</organism>
<dbReference type="PROSITE" id="PS50937">
    <property type="entry name" value="HTH_MERR_2"/>
    <property type="match status" value="1"/>
</dbReference>
<dbReference type="Proteomes" id="UP000218824">
    <property type="component" value="Chromosome"/>
</dbReference>
<proteinExistence type="predicted"/>
<dbReference type="GeneID" id="91135918"/>
<dbReference type="PANTHER" id="PTHR30204">
    <property type="entry name" value="REDOX-CYCLING DRUG-SENSING TRANSCRIPTIONAL ACTIVATOR SOXR"/>
    <property type="match status" value="1"/>
</dbReference>
<dbReference type="InterPro" id="IPR000551">
    <property type="entry name" value="MerR-type_HTH_dom"/>
</dbReference>
<dbReference type="InterPro" id="IPR009061">
    <property type="entry name" value="DNA-bd_dom_put_sf"/>
</dbReference>
<accession>A0AAU9AQA7</accession>
<dbReference type="GO" id="GO:0003677">
    <property type="term" value="F:DNA binding"/>
    <property type="evidence" value="ECO:0007669"/>
    <property type="project" value="UniProtKB-KW"/>
</dbReference>
<dbReference type="SMART" id="SM00746">
    <property type="entry name" value="TRASH"/>
    <property type="match status" value="1"/>
</dbReference>
<sequence>MKIGEFAQRVGVGIDTVRYYERQGLLPLPTRQMSGYRRFETKDVARLQFVRRAKNLGFTLAEIRELLALLGSRGSDMAGVKAATTQKLADVEAKIAELSHIRDLLQVLLDSCPGRGAVECCPIVNALEGEKHMSGSHPLDKPSDGPQPAQRSCCSAARTCETEAAAGAVDPVCGMQVNIETTPHHAVQAGVGYYFCSAQCRQDFLDTGAASAAR</sequence>
<dbReference type="EMBL" id="AP014940">
    <property type="protein sequence ID" value="BAV99553.1"/>
    <property type="molecule type" value="Genomic_DNA"/>
</dbReference>
<feature type="domain" description="HTH merR-type" evidence="2">
    <location>
        <begin position="1"/>
        <end position="69"/>
    </location>
</feature>
<dbReference type="InterPro" id="IPR007029">
    <property type="entry name" value="YHS_dom"/>
</dbReference>
<dbReference type="RefSeq" id="WP_343125056.1">
    <property type="nucleotide sequence ID" value="NZ_AP014940.1"/>
</dbReference>
<dbReference type="InterPro" id="IPR047057">
    <property type="entry name" value="MerR_fam"/>
</dbReference>
<dbReference type="Pfam" id="PF13411">
    <property type="entry name" value="MerR_1"/>
    <property type="match status" value="1"/>
</dbReference>
<dbReference type="SMART" id="SM00422">
    <property type="entry name" value="HTH_MERR"/>
    <property type="match status" value="1"/>
</dbReference>
<gene>
    <name evidence="3" type="ORF">LEN_4066</name>
</gene>
<reference evidence="3 4" key="1">
    <citation type="journal article" date="2017" name="DNA Res.">
        <title>Complete genome sequence and expression profile of the commercial lytic enzyme producer Lysobacter enzymogenes M497-1.</title>
        <authorList>
            <person name="Takami H."/>
            <person name="Toyoda A."/>
            <person name="Uchiyama I."/>
            <person name="Itoh T."/>
            <person name="Takaki Y."/>
            <person name="Arai W."/>
            <person name="Nishi S."/>
            <person name="Kawai M."/>
            <person name="Shinya K."/>
            <person name="Ikeda H."/>
        </authorList>
    </citation>
    <scope>NUCLEOTIDE SEQUENCE [LARGE SCALE GENOMIC DNA]</scope>
    <source>
        <strain evidence="3 4">M497-1</strain>
    </source>
</reference>
<dbReference type="GO" id="GO:0003700">
    <property type="term" value="F:DNA-binding transcription factor activity"/>
    <property type="evidence" value="ECO:0007669"/>
    <property type="project" value="InterPro"/>
</dbReference>
<name>A0AAU9AQA7_LYSEN</name>
<evidence type="ECO:0000256" key="1">
    <source>
        <dbReference type="ARBA" id="ARBA00023125"/>
    </source>
</evidence>
<keyword evidence="1" id="KW-0238">DNA-binding</keyword>
<dbReference type="SUPFAM" id="SSF46955">
    <property type="entry name" value="Putative DNA-binding domain"/>
    <property type="match status" value="1"/>
</dbReference>
<evidence type="ECO:0000313" key="3">
    <source>
        <dbReference type="EMBL" id="BAV99553.1"/>
    </source>
</evidence>